<proteinExistence type="predicted"/>
<accession>A0A0V1E6B8</accession>
<sequence>MLLYTTSSLDGLKIATVGQFPRLSMTLNNPNLYPPFGRKDKNIRVVRNRQVGRIVGSMIGYWQCSKQARKTKCVCLGFAEKNTKAATLLQQQRRLLTAKRTANLL</sequence>
<evidence type="ECO:0000313" key="2">
    <source>
        <dbReference type="Proteomes" id="UP000054632"/>
    </source>
</evidence>
<protein>
    <submittedName>
        <fullName evidence="1">Uncharacterized protein</fullName>
    </submittedName>
</protein>
<evidence type="ECO:0000313" key="1">
    <source>
        <dbReference type="EMBL" id="KRY69367.1"/>
    </source>
</evidence>
<reference evidence="1 2" key="1">
    <citation type="submission" date="2015-01" db="EMBL/GenBank/DDBJ databases">
        <title>Evolution of Trichinella species and genotypes.</title>
        <authorList>
            <person name="Korhonen P.K."/>
            <person name="Edoardo P."/>
            <person name="Giuseppe L.R."/>
            <person name="Gasser R.B."/>
        </authorList>
    </citation>
    <scope>NUCLEOTIDE SEQUENCE [LARGE SCALE GENOMIC DNA]</scope>
    <source>
        <strain evidence="1">ISS13</strain>
    </source>
</reference>
<comment type="caution">
    <text evidence="1">The sequence shown here is derived from an EMBL/GenBank/DDBJ whole genome shotgun (WGS) entry which is preliminary data.</text>
</comment>
<name>A0A0V1E6B8_TRIPS</name>
<gene>
    <name evidence="1" type="ORF">T4A_12640</name>
</gene>
<dbReference type="Proteomes" id="UP000054632">
    <property type="component" value="Unassembled WGS sequence"/>
</dbReference>
<dbReference type="EMBL" id="JYDR01000092">
    <property type="protein sequence ID" value="KRY69367.1"/>
    <property type="molecule type" value="Genomic_DNA"/>
</dbReference>
<organism evidence="1 2">
    <name type="scientific">Trichinella pseudospiralis</name>
    <name type="common">Parasitic roundworm</name>
    <dbReference type="NCBI Taxonomy" id="6337"/>
    <lineage>
        <taxon>Eukaryota</taxon>
        <taxon>Metazoa</taxon>
        <taxon>Ecdysozoa</taxon>
        <taxon>Nematoda</taxon>
        <taxon>Enoplea</taxon>
        <taxon>Dorylaimia</taxon>
        <taxon>Trichinellida</taxon>
        <taxon>Trichinellidae</taxon>
        <taxon>Trichinella</taxon>
    </lineage>
</organism>
<dbReference type="AlphaFoldDB" id="A0A0V1E6B8"/>